<evidence type="ECO:0000256" key="3">
    <source>
        <dbReference type="ARBA" id="ARBA00008747"/>
    </source>
</evidence>
<dbReference type="Proteomes" id="UP000037660">
    <property type="component" value="Unassembled WGS sequence"/>
</dbReference>
<keyword evidence="4" id="KW-0004">4Fe-4S</keyword>
<keyword evidence="6" id="KW-0479">Metal-binding</keyword>
<dbReference type="InterPro" id="IPR006657">
    <property type="entry name" value="MoPterin_dinucl-bd_dom"/>
</dbReference>
<reference evidence="13" key="1">
    <citation type="submission" date="2015-07" db="EMBL/GenBank/DDBJ databases">
        <title>Discovery of a poly(ethylene terephthalate assimilation.</title>
        <authorList>
            <person name="Yoshida S."/>
            <person name="Hiraga K."/>
            <person name="Takehana T."/>
            <person name="Taniguchi I."/>
            <person name="Yamaji H."/>
            <person name="Maeda Y."/>
            <person name="Toyohara K."/>
            <person name="Miyamoto K."/>
            <person name="Kimura Y."/>
            <person name="Oda K."/>
        </authorList>
    </citation>
    <scope>NUCLEOTIDE SEQUENCE [LARGE SCALE GENOMIC DNA]</scope>
    <source>
        <strain evidence="13">NBRC 110686 / TISTR 2288 / 201-F6</strain>
    </source>
</reference>
<dbReference type="EC" id="1.7.99.4" evidence="12"/>
<dbReference type="CDD" id="cd02791">
    <property type="entry name" value="MopB_CT_Nitrate-R-NapA-like"/>
    <property type="match status" value="1"/>
</dbReference>
<feature type="domain" description="4Fe-4S Mo/W bis-MGD-type" evidence="11">
    <location>
        <begin position="1"/>
        <end position="57"/>
    </location>
</feature>
<evidence type="ECO:0000313" key="13">
    <source>
        <dbReference type="Proteomes" id="UP000037660"/>
    </source>
</evidence>
<evidence type="ECO:0000256" key="5">
    <source>
        <dbReference type="ARBA" id="ARBA00022505"/>
    </source>
</evidence>
<name>A0A0K8P2B1_PISS1</name>
<dbReference type="InterPro" id="IPR006655">
    <property type="entry name" value="Mopterin_OxRdtase_prok_CS"/>
</dbReference>
<dbReference type="PROSITE" id="PS00490">
    <property type="entry name" value="MOLYBDOPTERIN_PROK_2"/>
    <property type="match status" value="1"/>
</dbReference>
<dbReference type="PANTHER" id="PTHR43105:SF9">
    <property type="entry name" value="NADPH-FE(3+) OXIDOREDUCTASE SUBUNIT ALPHA"/>
    <property type="match status" value="1"/>
</dbReference>
<dbReference type="SUPFAM" id="SSF50692">
    <property type="entry name" value="ADC-like"/>
    <property type="match status" value="1"/>
</dbReference>
<dbReference type="RefSeq" id="WP_054020748.1">
    <property type="nucleotide sequence ID" value="NZ_BBYR01000039.1"/>
</dbReference>
<dbReference type="InterPro" id="IPR041957">
    <property type="entry name" value="CT_Nitrate-R-NapA-like"/>
</dbReference>
<dbReference type="Pfam" id="PF01568">
    <property type="entry name" value="Molydop_binding"/>
    <property type="match status" value="1"/>
</dbReference>
<accession>A0A0K8P2B1</accession>
<comment type="cofactor">
    <cofactor evidence="1">
        <name>Mo-bis(molybdopterin guanine dinucleotide)</name>
        <dbReference type="ChEBI" id="CHEBI:60539"/>
    </cofactor>
</comment>
<dbReference type="Gene3D" id="1.10.10.1100">
    <property type="entry name" value="BFD-like [2Fe-2S]-binding domain"/>
    <property type="match status" value="1"/>
</dbReference>
<dbReference type="OrthoDB" id="9810782at2"/>
<evidence type="ECO:0000256" key="10">
    <source>
        <dbReference type="ARBA" id="ARBA00023063"/>
    </source>
</evidence>
<dbReference type="Gene3D" id="2.40.40.20">
    <property type="match status" value="1"/>
</dbReference>
<keyword evidence="9" id="KW-0411">Iron-sulfur</keyword>
<evidence type="ECO:0000256" key="8">
    <source>
        <dbReference type="ARBA" id="ARBA00023004"/>
    </source>
</evidence>
<evidence type="ECO:0000256" key="9">
    <source>
        <dbReference type="ARBA" id="ARBA00023014"/>
    </source>
</evidence>
<dbReference type="InterPro" id="IPR009010">
    <property type="entry name" value="Asp_de-COase-like_dom_sf"/>
</dbReference>
<evidence type="ECO:0000259" key="11">
    <source>
        <dbReference type="PROSITE" id="PS51669"/>
    </source>
</evidence>
<protein>
    <submittedName>
        <fullName evidence="12">Assimilatory nitrate reductase, large subunit</fullName>
        <ecNumber evidence="12">1.7.99.4</ecNumber>
    </submittedName>
</protein>
<dbReference type="STRING" id="1547922.ISF6_2606"/>
<keyword evidence="10" id="KW-0534">Nitrate assimilation</keyword>
<evidence type="ECO:0000256" key="7">
    <source>
        <dbReference type="ARBA" id="ARBA00023002"/>
    </source>
</evidence>
<keyword evidence="5" id="KW-0500">Molybdenum</keyword>
<dbReference type="InterPro" id="IPR050123">
    <property type="entry name" value="Prok_molybdopt-oxidoreductase"/>
</dbReference>
<dbReference type="GO" id="GO:1990204">
    <property type="term" value="C:oxidoreductase complex"/>
    <property type="evidence" value="ECO:0007669"/>
    <property type="project" value="UniProtKB-ARBA"/>
</dbReference>
<dbReference type="PANTHER" id="PTHR43105">
    <property type="entry name" value="RESPIRATORY NITRATE REDUCTASE"/>
    <property type="match status" value="1"/>
</dbReference>
<dbReference type="SUPFAM" id="SSF53706">
    <property type="entry name" value="Formate dehydrogenase/DMSO reductase, domains 1-3"/>
    <property type="match status" value="1"/>
</dbReference>
<dbReference type="GO" id="GO:0042128">
    <property type="term" value="P:nitrate assimilation"/>
    <property type="evidence" value="ECO:0007669"/>
    <property type="project" value="UniProtKB-KW"/>
</dbReference>
<evidence type="ECO:0000256" key="6">
    <source>
        <dbReference type="ARBA" id="ARBA00022723"/>
    </source>
</evidence>
<dbReference type="Gene3D" id="3.40.228.10">
    <property type="entry name" value="Dimethylsulfoxide Reductase, domain 2"/>
    <property type="match status" value="1"/>
</dbReference>
<dbReference type="GO" id="GO:0016020">
    <property type="term" value="C:membrane"/>
    <property type="evidence" value="ECO:0007669"/>
    <property type="project" value="TreeGrafter"/>
</dbReference>
<dbReference type="Pfam" id="PF04879">
    <property type="entry name" value="Molybdop_Fe4S4"/>
    <property type="match status" value="1"/>
</dbReference>
<dbReference type="GO" id="GO:0016491">
    <property type="term" value="F:oxidoreductase activity"/>
    <property type="evidence" value="ECO:0007669"/>
    <property type="project" value="UniProtKB-KW"/>
</dbReference>
<dbReference type="GO" id="GO:0046872">
    <property type="term" value="F:metal ion binding"/>
    <property type="evidence" value="ECO:0007669"/>
    <property type="project" value="UniProtKB-KW"/>
</dbReference>
<keyword evidence="8" id="KW-0408">Iron</keyword>
<dbReference type="InterPro" id="IPR006963">
    <property type="entry name" value="Mopterin_OxRdtase_4Fe-4S_dom"/>
</dbReference>
<dbReference type="InterPro" id="IPR027467">
    <property type="entry name" value="MopterinOxRdtase_cofactor_BS"/>
</dbReference>
<dbReference type="PROSITE" id="PS51669">
    <property type="entry name" value="4FE4S_MOW_BIS_MGD"/>
    <property type="match status" value="1"/>
</dbReference>
<comment type="similarity">
    <text evidence="3">Belongs to the prokaryotic molybdopterin-containing oxidoreductase family. NasA/NapA/NarB subfamily.</text>
</comment>
<evidence type="ECO:0000256" key="2">
    <source>
        <dbReference type="ARBA" id="ARBA00001966"/>
    </source>
</evidence>
<dbReference type="InterPro" id="IPR041854">
    <property type="entry name" value="BFD-like_2Fe2S-bd_dom_sf"/>
</dbReference>
<proteinExistence type="inferred from homology"/>
<sequence>MPETRSTCPYCGVGCGVLVAHADGVVTGVRGDPEHPANRGRLCSKGQTLHLTAAPVVTAQVRATRPLRRAVRGGPWAELGWDEALDEVATRFADAVAQHGPDAVGFYLSGQLLTEDYHVFNKLAKGLVRTNNLDTNSRLCMSSAVAGYQDTLGSDAVPACYDDLAQAGTVFVTGSNMAWAHPVLYRRLEDARRARPQMKVVVVDPRRTETAAEADLHLPILPGTDVVLHHAMLHLMLWEGRTDAAYIAAHTRGFDALRDRVREFSPAVAAKVCGVPEADIVQAARWFADGPTLSAWCMGLNQSHAGTDKNTSLINLHLATGWIGRPGAGPLSLTGQPNAMGGREVGGLSHLLPGHRLVADPAHRAEVAALWGLAPGVELSARPGKAALELFEAAADGALQALWIACTNPAQSLPDQALVRRALERCPFVVLQEAYLGAATAAFADLLLPAASWAEKEGTVTNSERRISRVRAAVPPPGEARADWRIAADVARRLQRRLPDTGARFDWPDAEAVWCEHRAATRGRDLDISGLDWAALERQPVQWPAPQGVGRERLFGDGVFATPDGRACFQAPAWRPVAEPRDARHPVALTTGRWRDQWHGMTRTGTLARLAAHGGEPALELHPQELDRRHWSPGRLVRVSSRRGSVLLPVRPSDAVAPAQAFIAMHAPQVNRLTTPQRCPRSKQPELKHAAVRVEAADLPWQLEAAAWLPADAVLTRQAALQALGEACAYAHVRPIGREPEGPLGLALRFAHEAPGPLQAVAELLGLDAAGVLRYEDPRRGTARRVRVDDERRLHGYLLCGDTAAAGWLRDWLLQQEPLPVPGRALLAAGRVPPVERPAAGPLVCSCHGVGEAAIRARLHAAGEGAGEPGGGEGGEGGEDDDAACLARLQDELRCGTACGSCLPALKALVRGRRGAAA</sequence>
<dbReference type="GO" id="GO:0045333">
    <property type="term" value="P:cellular respiration"/>
    <property type="evidence" value="ECO:0007669"/>
    <property type="project" value="UniProtKB-ARBA"/>
</dbReference>
<dbReference type="Gene3D" id="3.40.50.740">
    <property type="match status" value="1"/>
</dbReference>
<dbReference type="CDD" id="cd02754">
    <property type="entry name" value="MopB_Nitrate-R-NapA-like"/>
    <property type="match status" value="1"/>
</dbReference>
<dbReference type="Pfam" id="PF00384">
    <property type="entry name" value="Molybdopterin"/>
    <property type="match status" value="1"/>
</dbReference>
<evidence type="ECO:0000256" key="1">
    <source>
        <dbReference type="ARBA" id="ARBA00001942"/>
    </source>
</evidence>
<dbReference type="EMBL" id="BBYR01000039">
    <property type="protein sequence ID" value="GAP36766.1"/>
    <property type="molecule type" value="Genomic_DNA"/>
</dbReference>
<dbReference type="AlphaFoldDB" id="A0A0K8P2B1"/>
<dbReference type="SMART" id="SM00926">
    <property type="entry name" value="Molybdop_Fe4S4"/>
    <property type="match status" value="1"/>
</dbReference>
<keyword evidence="13" id="KW-1185">Reference proteome</keyword>
<gene>
    <name evidence="12" type="ORF">ISF6_2606</name>
</gene>
<dbReference type="GO" id="GO:0043546">
    <property type="term" value="F:molybdopterin cofactor binding"/>
    <property type="evidence" value="ECO:0007669"/>
    <property type="project" value="InterPro"/>
</dbReference>
<comment type="cofactor">
    <cofactor evidence="2">
        <name>[4Fe-4S] cluster</name>
        <dbReference type="ChEBI" id="CHEBI:49883"/>
    </cofactor>
</comment>
<keyword evidence="7 12" id="KW-0560">Oxidoreductase</keyword>
<dbReference type="Gene3D" id="2.20.25.90">
    <property type="entry name" value="ADC-like domains"/>
    <property type="match status" value="1"/>
</dbReference>
<dbReference type="InterPro" id="IPR006656">
    <property type="entry name" value="Mopterin_OxRdtase"/>
</dbReference>
<dbReference type="GO" id="GO:0051539">
    <property type="term" value="F:4 iron, 4 sulfur cluster binding"/>
    <property type="evidence" value="ECO:0007669"/>
    <property type="project" value="UniProtKB-KW"/>
</dbReference>
<comment type="caution">
    <text evidence="12">The sequence shown here is derived from an EMBL/GenBank/DDBJ whole genome shotgun (WGS) entry which is preliminary data.</text>
</comment>
<evidence type="ECO:0000313" key="12">
    <source>
        <dbReference type="EMBL" id="GAP36766.1"/>
    </source>
</evidence>
<reference evidence="12 13" key="2">
    <citation type="journal article" date="2016" name="Science">
        <title>A bacterium that degrades and assimilates poly(ethylene terephthalate).</title>
        <authorList>
            <person name="Yoshida S."/>
            <person name="Hiraga K."/>
            <person name="Takehana T."/>
            <person name="Taniguchi I."/>
            <person name="Yamaji H."/>
            <person name="Maeda Y."/>
            <person name="Toyohara K."/>
            <person name="Miyamoto K."/>
            <person name="Kimura Y."/>
            <person name="Oda K."/>
        </authorList>
    </citation>
    <scope>NUCLEOTIDE SEQUENCE [LARGE SCALE GENOMIC DNA]</scope>
    <source>
        <strain evidence="13">NBRC 110686 / TISTR 2288 / 201-F6</strain>
    </source>
</reference>
<dbReference type="PROSITE" id="PS00551">
    <property type="entry name" value="MOLYBDOPTERIN_PROK_1"/>
    <property type="match status" value="1"/>
</dbReference>
<organism evidence="12 13">
    <name type="scientific">Piscinibacter sakaiensis</name>
    <name type="common">Ideonella sakaiensis</name>
    <dbReference type="NCBI Taxonomy" id="1547922"/>
    <lineage>
        <taxon>Bacteria</taxon>
        <taxon>Pseudomonadati</taxon>
        <taxon>Pseudomonadota</taxon>
        <taxon>Betaproteobacteria</taxon>
        <taxon>Burkholderiales</taxon>
        <taxon>Sphaerotilaceae</taxon>
        <taxon>Piscinibacter</taxon>
    </lineage>
</organism>
<evidence type="ECO:0000256" key="4">
    <source>
        <dbReference type="ARBA" id="ARBA00022485"/>
    </source>
</evidence>